<evidence type="ECO:0008006" key="4">
    <source>
        <dbReference type="Google" id="ProtNLM"/>
    </source>
</evidence>
<evidence type="ECO:0000313" key="2">
    <source>
        <dbReference type="EMBL" id="HJC05891.1"/>
    </source>
</evidence>
<dbReference type="AlphaFoldDB" id="A0A9D2N1L0"/>
<feature type="coiled-coil region" evidence="1">
    <location>
        <begin position="232"/>
        <end position="259"/>
    </location>
</feature>
<accession>A0A9D2N1L0</accession>
<sequence length="419" mass="46449">MREGRKMRIGWRLRAYLRARLCLRGAGRSCAALGLGLFLGLGPAGTGAAAWAATAEGELPVWTALAEEETLAGTASALQVQILQYADLEGRIKEQNPQVQMERISYESRIAAYEMARDDLEETRKHLRREASDREEEGDADGAAHYRSQAEALKQAVEDMDKQIRRASGSSQTLGLSRLEDTMLWTAQNLMGTYNTLKLDRMAAEAEADLAWSQYEQAQNQAALGAASSRAAQEAKAAAQAKANRAASLRKEMERTKAELLLLAGFSAEDSVEIGGMPVPDASRMDAMDWEADRRKALGNNYELREQRGGSFSGTNKQLHARQREISQSEETMYAGFAALYQDVLTSRSLQEAAAKGQVSGEAAWRTVSHQWELGMLSRQEYLEARHAYLQRAAEKGKADIRFQLAMDAYEWARQGLMR</sequence>
<gene>
    <name evidence="2" type="ORF">H9704_07035</name>
</gene>
<keyword evidence="1" id="KW-0175">Coiled coil</keyword>
<feature type="coiled-coil region" evidence="1">
    <location>
        <begin position="103"/>
        <end position="170"/>
    </location>
</feature>
<reference evidence="2" key="1">
    <citation type="journal article" date="2021" name="PeerJ">
        <title>Extensive microbial diversity within the chicken gut microbiome revealed by metagenomics and culture.</title>
        <authorList>
            <person name="Gilroy R."/>
            <person name="Ravi A."/>
            <person name="Getino M."/>
            <person name="Pursley I."/>
            <person name="Horton D.L."/>
            <person name="Alikhan N.F."/>
            <person name="Baker D."/>
            <person name="Gharbi K."/>
            <person name="Hall N."/>
            <person name="Watson M."/>
            <person name="Adriaenssens E.M."/>
            <person name="Foster-Nyarko E."/>
            <person name="Jarju S."/>
            <person name="Secka A."/>
            <person name="Antonio M."/>
            <person name="Oren A."/>
            <person name="Chaudhuri R.R."/>
            <person name="La Ragione R."/>
            <person name="Hildebrand F."/>
            <person name="Pallen M.J."/>
        </authorList>
    </citation>
    <scope>NUCLEOTIDE SEQUENCE</scope>
    <source>
        <strain evidence="2">CHK180-15479</strain>
    </source>
</reference>
<proteinExistence type="predicted"/>
<reference evidence="2" key="2">
    <citation type="submission" date="2021-04" db="EMBL/GenBank/DDBJ databases">
        <authorList>
            <person name="Gilroy R."/>
        </authorList>
    </citation>
    <scope>NUCLEOTIDE SEQUENCE</scope>
    <source>
        <strain evidence="2">CHK180-15479</strain>
    </source>
</reference>
<dbReference type="EMBL" id="DWWT01000029">
    <property type="protein sequence ID" value="HJC05891.1"/>
    <property type="molecule type" value="Genomic_DNA"/>
</dbReference>
<evidence type="ECO:0000256" key="1">
    <source>
        <dbReference type="SAM" id="Coils"/>
    </source>
</evidence>
<evidence type="ECO:0000313" key="3">
    <source>
        <dbReference type="Proteomes" id="UP000823910"/>
    </source>
</evidence>
<comment type="caution">
    <text evidence="2">The sequence shown here is derived from an EMBL/GenBank/DDBJ whole genome shotgun (WGS) entry which is preliminary data.</text>
</comment>
<protein>
    <recommendedName>
        <fullName evidence="4">TolC family protein</fullName>
    </recommendedName>
</protein>
<dbReference type="Proteomes" id="UP000823910">
    <property type="component" value="Unassembled WGS sequence"/>
</dbReference>
<name>A0A9D2N1L0_9FIRM</name>
<organism evidence="2 3">
    <name type="scientific">Candidatus Enterocloster excrementipullorum</name>
    <dbReference type="NCBI Taxonomy" id="2838559"/>
    <lineage>
        <taxon>Bacteria</taxon>
        <taxon>Bacillati</taxon>
        <taxon>Bacillota</taxon>
        <taxon>Clostridia</taxon>
        <taxon>Lachnospirales</taxon>
        <taxon>Lachnospiraceae</taxon>
        <taxon>Enterocloster</taxon>
    </lineage>
</organism>